<dbReference type="Proteomes" id="UP001497535">
    <property type="component" value="Unassembled WGS sequence"/>
</dbReference>
<gene>
    <name evidence="1" type="ORF">MENTE1834_LOCUS36892</name>
</gene>
<proteinExistence type="predicted"/>
<reference evidence="1" key="1">
    <citation type="submission" date="2023-11" db="EMBL/GenBank/DDBJ databases">
        <authorList>
            <person name="Poullet M."/>
        </authorList>
    </citation>
    <scope>NUCLEOTIDE SEQUENCE</scope>
    <source>
        <strain evidence="1">E1834</strain>
    </source>
</reference>
<dbReference type="EMBL" id="CAVMJV010000076">
    <property type="protein sequence ID" value="CAK5089191.1"/>
    <property type="molecule type" value="Genomic_DNA"/>
</dbReference>
<evidence type="ECO:0000313" key="1">
    <source>
        <dbReference type="EMBL" id="CAK5089191.1"/>
    </source>
</evidence>
<comment type="caution">
    <text evidence="1">The sequence shown here is derived from an EMBL/GenBank/DDBJ whole genome shotgun (WGS) entry which is preliminary data.</text>
</comment>
<organism evidence="1 2">
    <name type="scientific">Meloidogyne enterolobii</name>
    <name type="common">Root-knot nematode worm</name>
    <name type="synonym">Meloidogyne mayaguensis</name>
    <dbReference type="NCBI Taxonomy" id="390850"/>
    <lineage>
        <taxon>Eukaryota</taxon>
        <taxon>Metazoa</taxon>
        <taxon>Ecdysozoa</taxon>
        <taxon>Nematoda</taxon>
        <taxon>Chromadorea</taxon>
        <taxon>Rhabditida</taxon>
        <taxon>Tylenchina</taxon>
        <taxon>Tylenchomorpha</taxon>
        <taxon>Tylenchoidea</taxon>
        <taxon>Meloidogynidae</taxon>
        <taxon>Meloidogyninae</taxon>
        <taxon>Meloidogyne</taxon>
    </lineage>
</organism>
<keyword evidence="2" id="KW-1185">Reference proteome</keyword>
<name>A0ACB1AFS6_MELEN</name>
<evidence type="ECO:0000313" key="2">
    <source>
        <dbReference type="Proteomes" id="UP001497535"/>
    </source>
</evidence>
<accession>A0ACB1AFS6</accession>
<protein>
    <submittedName>
        <fullName evidence="1">Uncharacterized protein</fullName>
    </submittedName>
</protein>
<sequence length="301" mass="35263">MRNFLECLFNSFINCLRNRLLSHHVLLAVACLLYTVFGAWVFRLLEGENLKETKSKHLNLIDKNSILYADALWSLINNPPQRLNERELSEKELIKEILEGTREHFENYVDTVYSAHKSVRHGFEENPPTWDFKNSLFFTATMLTSIGYGYVCPTTFYGRLFGVFLAKFFTEFVFFLHYKFWAIWGNLRDFFRSRSNIPGQNSNENSGELIGENDDEQSFLERVRLVRFPPFIAFTLVIAYGFLAALIIQKQYEIKWTYLESLYFTFISILTVGFGDYRPHPENMFPVLILVICGVIFTTMC</sequence>